<protein>
    <submittedName>
        <fullName evidence="1">Uncharacterized protein</fullName>
    </submittedName>
</protein>
<evidence type="ECO:0000313" key="1">
    <source>
        <dbReference type="EMBL" id="KAL2470741.1"/>
    </source>
</evidence>
<comment type="caution">
    <text evidence="1">The sequence shown here is derived from an EMBL/GenBank/DDBJ whole genome shotgun (WGS) entry which is preliminary data.</text>
</comment>
<name>A0ABD1Q7M7_9LAMI</name>
<dbReference type="EMBL" id="JBFOLK010000012">
    <property type="protein sequence ID" value="KAL2470741.1"/>
    <property type="molecule type" value="Genomic_DNA"/>
</dbReference>
<keyword evidence="2" id="KW-1185">Reference proteome</keyword>
<reference evidence="2" key="1">
    <citation type="submission" date="2024-07" db="EMBL/GenBank/DDBJ databases">
        <title>Two chromosome-level genome assemblies of Korean endemic species Abeliophyllum distichum and Forsythia ovata (Oleaceae).</title>
        <authorList>
            <person name="Jang H."/>
        </authorList>
    </citation>
    <scope>NUCLEOTIDE SEQUENCE [LARGE SCALE GENOMIC DNA]</scope>
</reference>
<dbReference type="AlphaFoldDB" id="A0ABD1Q7M7"/>
<gene>
    <name evidence="1" type="ORF">Adt_38877</name>
</gene>
<evidence type="ECO:0000313" key="2">
    <source>
        <dbReference type="Proteomes" id="UP001604336"/>
    </source>
</evidence>
<organism evidence="1 2">
    <name type="scientific">Abeliophyllum distichum</name>
    <dbReference type="NCBI Taxonomy" id="126358"/>
    <lineage>
        <taxon>Eukaryota</taxon>
        <taxon>Viridiplantae</taxon>
        <taxon>Streptophyta</taxon>
        <taxon>Embryophyta</taxon>
        <taxon>Tracheophyta</taxon>
        <taxon>Spermatophyta</taxon>
        <taxon>Magnoliopsida</taxon>
        <taxon>eudicotyledons</taxon>
        <taxon>Gunneridae</taxon>
        <taxon>Pentapetalae</taxon>
        <taxon>asterids</taxon>
        <taxon>lamiids</taxon>
        <taxon>Lamiales</taxon>
        <taxon>Oleaceae</taxon>
        <taxon>Forsythieae</taxon>
        <taxon>Abeliophyllum</taxon>
    </lineage>
</organism>
<sequence length="122" mass="12605">MCCAAAYPFTKSKLGELVLPQPHTSQNSSLPSTPDSSRRLFSGGDFFLPALRSGEGLAREVDGEGGRRGAGELDFGLMGSDLVGSGLIEVCGSSGNAIRNGGASTGVFTDTAFSQKKWENAS</sequence>
<accession>A0ABD1Q7M7</accession>
<dbReference type="Proteomes" id="UP001604336">
    <property type="component" value="Unassembled WGS sequence"/>
</dbReference>
<proteinExistence type="predicted"/>